<name>A0A2S6EXV6_LEGPN</name>
<proteinExistence type="predicted"/>
<evidence type="ECO:0000313" key="2">
    <source>
        <dbReference type="Proteomes" id="UP000239239"/>
    </source>
</evidence>
<comment type="caution">
    <text evidence="1">The sequence shown here is derived from an EMBL/GenBank/DDBJ whole genome shotgun (WGS) entry which is preliminary data.</text>
</comment>
<dbReference type="OrthoDB" id="5652060at2"/>
<protein>
    <submittedName>
        <fullName evidence="1">Uncharacterized protein</fullName>
    </submittedName>
</protein>
<dbReference type="RefSeq" id="WP_027229194.1">
    <property type="nucleotide sequence ID" value="NZ_CP017601.1"/>
</dbReference>
<reference evidence="1 2" key="1">
    <citation type="submission" date="2018-02" db="EMBL/GenBank/DDBJ databases">
        <title>Draft genome sequences of four Legionella pneumophila clinical strains isolated in Ontario.</title>
        <authorList>
            <person name="Fortuna A."/>
            <person name="Ramnarine R."/>
            <person name="Li A."/>
            <person name="Frantz C."/>
            <person name="Mallo G."/>
        </authorList>
    </citation>
    <scope>NUCLEOTIDE SEQUENCE [LARGE SCALE GENOMIC DNA]</scope>
    <source>
        <strain evidence="1 2">LG61</strain>
    </source>
</reference>
<sequence length="185" mass="21735">MKKTDSGFILLMTLCITFLMSLLVLASLQQIFLQYKALNSQETFHQNFYQLEHWVMRLTRSPLLYARKDCYVQKDYGANHVINELVSSKGCLLTLDRKKYRYFIEDLNEFSCLVLNKDGQKHASHHLRFTVLQYEEYGEPSIMQLRFIKSGSNLSSCSEEEIQVKEGVISWRYLSDYKNFKTLTG</sequence>
<evidence type="ECO:0000313" key="1">
    <source>
        <dbReference type="EMBL" id="PPK29991.1"/>
    </source>
</evidence>
<gene>
    <name evidence="1" type="ORF">C3928_10165</name>
</gene>
<dbReference type="Proteomes" id="UP000239239">
    <property type="component" value="Unassembled WGS sequence"/>
</dbReference>
<dbReference type="EMBL" id="PQWY01000015">
    <property type="protein sequence ID" value="PPK29991.1"/>
    <property type="molecule type" value="Genomic_DNA"/>
</dbReference>
<accession>A0A2S6EXV6</accession>
<organism evidence="1 2">
    <name type="scientific">Legionella pneumophila</name>
    <dbReference type="NCBI Taxonomy" id="446"/>
    <lineage>
        <taxon>Bacteria</taxon>
        <taxon>Pseudomonadati</taxon>
        <taxon>Pseudomonadota</taxon>
        <taxon>Gammaproteobacteria</taxon>
        <taxon>Legionellales</taxon>
        <taxon>Legionellaceae</taxon>
        <taxon>Legionella</taxon>
    </lineage>
</organism>
<dbReference type="AlphaFoldDB" id="A0A2S6EXV6"/>